<evidence type="ECO:0000313" key="1">
    <source>
        <dbReference type="EMBL" id="KKK62628.1"/>
    </source>
</evidence>
<sequence>MTDETREPTVEEQIAKGNPHKKWPVLPALAKVWNEGAQFVLDLAKIQEGQELLEKADRLVELYDPGIKVEAIGEFRRVKPLASGESR</sequence>
<dbReference type="AlphaFoldDB" id="A0A0F8X136"/>
<comment type="caution">
    <text evidence="1">The sequence shown here is derived from an EMBL/GenBank/DDBJ whole genome shotgun (WGS) entry which is preliminary data.</text>
</comment>
<protein>
    <submittedName>
        <fullName evidence="1">Uncharacterized protein</fullName>
    </submittedName>
</protein>
<gene>
    <name evidence="1" type="ORF">LCGC14_3002440</name>
</gene>
<name>A0A0F8X136_9ZZZZ</name>
<accession>A0A0F8X136</accession>
<proteinExistence type="predicted"/>
<dbReference type="EMBL" id="LAZR01061904">
    <property type="protein sequence ID" value="KKK62628.1"/>
    <property type="molecule type" value="Genomic_DNA"/>
</dbReference>
<reference evidence="1" key="1">
    <citation type="journal article" date="2015" name="Nature">
        <title>Complex archaea that bridge the gap between prokaryotes and eukaryotes.</title>
        <authorList>
            <person name="Spang A."/>
            <person name="Saw J.H."/>
            <person name="Jorgensen S.L."/>
            <person name="Zaremba-Niedzwiedzka K."/>
            <person name="Martijn J."/>
            <person name="Lind A.E."/>
            <person name="van Eijk R."/>
            <person name="Schleper C."/>
            <person name="Guy L."/>
            <person name="Ettema T.J."/>
        </authorList>
    </citation>
    <scope>NUCLEOTIDE SEQUENCE</scope>
</reference>
<organism evidence="1">
    <name type="scientific">marine sediment metagenome</name>
    <dbReference type="NCBI Taxonomy" id="412755"/>
    <lineage>
        <taxon>unclassified sequences</taxon>
        <taxon>metagenomes</taxon>
        <taxon>ecological metagenomes</taxon>
    </lineage>
</organism>